<evidence type="ECO:0000313" key="2">
    <source>
        <dbReference type="EMBL" id="MBP2183999.1"/>
    </source>
</evidence>
<accession>A0ABS4PYT1</accession>
<feature type="signal peptide" evidence="1">
    <location>
        <begin position="1"/>
        <end position="30"/>
    </location>
</feature>
<dbReference type="Proteomes" id="UP000741013">
    <property type="component" value="Unassembled WGS sequence"/>
</dbReference>
<dbReference type="RefSeq" id="WP_209667073.1">
    <property type="nucleotide sequence ID" value="NZ_JAGGMS010000001.1"/>
</dbReference>
<comment type="caution">
    <text evidence="2">The sequence shown here is derived from an EMBL/GenBank/DDBJ whole genome shotgun (WGS) entry which is preliminary data.</text>
</comment>
<gene>
    <name evidence="2" type="ORF">JOM49_005525</name>
</gene>
<dbReference type="EMBL" id="JAGGMS010000001">
    <property type="protein sequence ID" value="MBP2183999.1"/>
    <property type="molecule type" value="Genomic_DNA"/>
</dbReference>
<organism evidence="2 3">
    <name type="scientific">Amycolatopsis magusensis</name>
    <dbReference type="NCBI Taxonomy" id="882444"/>
    <lineage>
        <taxon>Bacteria</taxon>
        <taxon>Bacillati</taxon>
        <taxon>Actinomycetota</taxon>
        <taxon>Actinomycetes</taxon>
        <taxon>Pseudonocardiales</taxon>
        <taxon>Pseudonocardiaceae</taxon>
        <taxon>Amycolatopsis</taxon>
    </lineage>
</organism>
<evidence type="ECO:0000256" key="1">
    <source>
        <dbReference type="SAM" id="SignalP"/>
    </source>
</evidence>
<evidence type="ECO:0000313" key="3">
    <source>
        <dbReference type="Proteomes" id="UP000741013"/>
    </source>
</evidence>
<feature type="chain" id="PRO_5047329985" description="DUF2690 domain-containing protein" evidence="1">
    <location>
        <begin position="31"/>
        <end position="149"/>
    </location>
</feature>
<proteinExistence type="predicted"/>
<reference evidence="2 3" key="1">
    <citation type="submission" date="2021-03" db="EMBL/GenBank/DDBJ databases">
        <title>Sequencing the genomes of 1000 actinobacteria strains.</title>
        <authorList>
            <person name="Klenk H.-P."/>
        </authorList>
    </citation>
    <scope>NUCLEOTIDE SEQUENCE [LARGE SCALE GENOMIC DNA]</scope>
    <source>
        <strain evidence="2 3">DSM 45510</strain>
    </source>
</reference>
<keyword evidence="1" id="KW-0732">Signal</keyword>
<dbReference type="Pfam" id="PF10901">
    <property type="entry name" value="DUF2690"/>
    <property type="match status" value="1"/>
</dbReference>
<keyword evidence="3" id="KW-1185">Reference proteome</keyword>
<name>A0ABS4PYT1_9PSEU</name>
<dbReference type="InterPro" id="IPR021224">
    <property type="entry name" value="DUF2690"/>
</dbReference>
<evidence type="ECO:0008006" key="4">
    <source>
        <dbReference type="Google" id="ProtNLM"/>
    </source>
</evidence>
<protein>
    <recommendedName>
        <fullName evidence="4">DUF2690 domain-containing protein</fullName>
    </recommendedName>
</protein>
<sequence>MTKRAARNIGLLFAAALAVPLITTSAAASADTGGQPGIAGLCHAWECEGAWPDQMLCDQDAKTVKTASVQGISIHLRYSPSCRAAWGRISGGVPGDRVHVHSSDGSHFGRENGPGVTGTWTKMVDDANKVAWACAHDLGTGQEACTGKY</sequence>